<keyword evidence="2" id="KW-0489">Methyltransferase</keyword>
<feature type="domain" description="Methyltransferase FkbM" evidence="1">
    <location>
        <begin position="85"/>
        <end position="241"/>
    </location>
</feature>
<name>A0A3R8UDP9_9FLAO</name>
<dbReference type="InterPro" id="IPR052514">
    <property type="entry name" value="SAM-dependent_MTase"/>
</dbReference>
<proteinExistence type="predicted"/>
<protein>
    <submittedName>
        <fullName evidence="2">FkbM family methyltransferase</fullName>
    </submittedName>
</protein>
<dbReference type="SUPFAM" id="SSF53335">
    <property type="entry name" value="S-adenosyl-L-methionine-dependent methyltransferases"/>
    <property type="match status" value="1"/>
</dbReference>
<dbReference type="Proteomes" id="UP000267844">
    <property type="component" value="Unassembled WGS sequence"/>
</dbReference>
<comment type="caution">
    <text evidence="2">The sequence shown here is derived from an EMBL/GenBank/DDBJ whole genome shotgun (WGS) entry which is preliminary data.</text>
</comment>
<dbReference type="EMBL" id="RHPO01000007">
    <property type="protein sequence ID" value="RRT92668.1"/>
    <property type="molecule type" value="Genomic_DNA"/>
</dbReference>
<evidence type="ECO:0000313" key="3">
    <source>
        <dbReference type="Proteomes" id="UP000267844"/>
    </source>
</evidence>
<gene>
    <name evidence="2" type="ORF">EGI89_05240</name>
</gene>
<dbReference type="InterPro" id="IPR006342">
    <property type="entry name" value="FkbM_mtfrase"/>
</dbReference>
<accession>A0A3R8UDP9</accession>
<dbReference type="PANTHER" id="PTHR34203:SF15">
    <property type="entry name" value="SLL1173 PROTEIN"/>
    <property type="match status" value="1"/>
</dbReference>
<reference evidence="2 3" key="1">
    <citation type="submission" date="2018-10" db="EMBL/GenBank/DDBJ databases">
        <title>Transmission dynamics of multidrug resistant bacteria on intensive care unit surfaces.</title>
        <authorList>
            <person name="D'Souza A.W."/>
            <person name="Potter R.F."/>
            <person name="Wallace M."/>
            <person name="Shupe A."/>
            <person name="Patel S."/>
            <person name="Sun S."/>
            <person name="Gul D."/>
            <person name="Kwon J.H."/>
            <person name="Andleeb S."/>
            <person name="Burnham C.-A.D."/>
            <person name="Dantas G."/>
        </authorList>
    </citation>
    <scope>NUCLEOTIDE SEQUENCE [LARGE SCALE GENOMIC DNA]</scope>
    <source>
        <strain evidence="2 3">WF_348</strain>
    </source>
</reference>
<dbReference type="Gene3D" id="3.40.50.150">
    <property type="entry name" value="Vaccinia Virus protein VP39"/>
    <property type="match status" value="1"/>
</dbReference>
<dbReference type="GO" id="GO:0032259">
    <property type="term" value="P:methylation"/>
    <property type="evidence" value="ECO:0007669"/>
    <property type="project" value="UniProtKB-KW"/>
</dbReference>
<organism evidence="2 3">
    <name type="scientific">Empedobacter falsenii</name>
    <dbReference type="NCBI Taxonomy" id="343874"/>
    <lineage>
        <taxon>Bacteria</taxon>
        <taxon>Pseudomonadati</taxon>
        <taxon>Bacteroidota</taxon>
        <taxon>Flavobacteriia</taxon>
        <taxon>Flavobacteriales</taxon>
        <taxon>Weeksellaceae</taxon>
        <taxon>Empedobacter</taxon>
    </lineage>
</organism>
<dbReference type="AlphaFoldDB" id="A0A3R8UDP9"/>
<dbReference type="PANTHER" id="PTHR34203">
    <property type="entry name" value="METHYLTRANSFERASE, FKBM FAMILY PROTEIN"/>
    <property type="match status" value="1"/>
</dbReference>
<dbReference type="NCBIfam" id="TIGR01444">
    <property type="entry name" value="fkbM_fam"/>
    <property type="match status" value="1"/>
</dbReference>
<dbReference type="GO" id="GO:0008168">
    <property type="term" value="F:methyltransferase activity"/>
    <property type="evidence" value="ECO:0007669"/>
    <property type="project" value="UniProtKB-KW"/>
</dbReference>
<keyword evidence="2" id="KW-0808">Transferase</keyword>
<evidence type="ECO:0000259" key="1">
    <source>
        <dbReference type="Pfam" id="PF05050"/>
    </source>
</evidence>
<evidence type="ECO:0000313" key="2">
    <source>
        <dbReference type="EMBL" id="RRT92668.1"/>
    </source>
</evidence>
<dbReference type="Pfam" id="PF05050">
    <property type="entry name" value="Methyltransf_21"/>
    <property type="match status" value="1"/>
</dbReference>
<dbReference type="InterPro" id="IPR029063">
    <property type="entry name" value="SAM-dependent_MTases_sf"/>
</dbReference>
<sequence>MMTMKNYLQKRIKYNKIKSKIGLDFNSYNKLSSYSRDDYIDGEVILFGNKIKFSSPFWFLHSLEEIFVEEVYKFQPNDNNNLIIDCGANIGLSAIYLKKLFPKSKIIALEPDNKVFKQMKFNIDSFGYSKDVEMLESAAWINNEDLTFVSEGSVGGRIKEQQEVASNTITVKAIQLKEIIENQNILFLKIDIEGAEYEVLKDIKDNLKNVENLFIEFHVKEEEENKLDEILKWVREAGFSYYLKEAWNNMNYPFTKEINDKYGYQMQLNISCYRK</sequence>